<evidence type="ECO:0000256" key="3">
    <source>
        <dbReference type="ARBA" id="ARBA00022842"/>
    </source>
</evidence>
<dbReference type="Proteomes" id="UP000516072">
    <property type="component" value="Chromosome"/>
</dbReference>
<dbReference type="PANTHER" id="PTHR46470">
    <property type="entry name" value="N-ACYLNEURAMINATE-9-PHOSPHATASE"/>
    <property type="match status" value="1"/>
</dbReference>
<organism evidence="4 5">
    <name type="scientific">Candidatus Nitrosacidococcus tergens</name>
    <dbReference type="NCBI Taxonomy" id="553981"/>
    <lineage>
        <taxon>Bacteria</taxon>
        <taxon>Pseudomonadati</taxon>
        <taxon>Pseudomonadota</taxon>
        <taxon>Gammaproteobacteria</taxon>
        <taxon>Chromatiales</taxon>
        <taxon>Chromatiaceae</taxon>
        <taxon>Candidatus Nitrosacidococcus</taxon>
    </lineage>
</organism>
<dbReference type="GO" id="GO:0016787">
    <property type="term" value="F:hydrolase activity"/>
    <property type="evidence" value="ECO:0007669"/>
    <property type="project" value="UniProtKB-KW"/>
</dbReference>
<dbReference type="SUPFAM" id="SSF56784">
    <property type="entry name" value="HAD-like"/>
    <property type="match status" value="1"/>
</dbReference>
<dbReference type="NCBIfam" id="TIGR01509">
    <property type="entry name" value="HAD-SF-IA-v3"/>
    <property type="match status" value="1"/>
</dbReference>
<dbReference type="RefSeq" id="WP_232085983.1">
    <property type="nucleotide sequence ID" value="NZ_LR778175.1"/>
</dbReference>
<keyword evidence="3" id="KW-0460">Magnesium</keyword>
<reference evidence="4 5" key="1">
    <citation type="submission" date="2020-03" db="EMBL/GenBank/DDBJ databases">
        <authorList>
            <person name="Picone N."/>
        </authorList>
    </citation>
    <scope>NUCLEOTIDE SEQUENCE [LARGE SCALE GENOMIC DNA]</scope>
    <source>
        <strain evidence="4">NSCAC1</strain>
    </source>
</reference>
<dbReference type="EMBL" id="LR778175">
    <property type="protein sequence ID" value="CAB1275471.1"/>
    <property type="molecule type" value="Genomic_DNA"/>
</dbReference>
<name>A0A7G1Q9J4_9GAMM</name>
<dbReference type="InterPro" id="IPR051400">
    <property type="entry name" value="HAD-like_hydrolase"/>
</dbReference>
<evidence type="ECO:0000256" key="2">
    <source>
        <dbReference type="ARBA" id="ARBA00022801"/>
    </source>
</evidence>
<dbReference type="SFLD" id="SFLDS00003">
    <property type="entry name" value="Haloacid_Dehalogenase"/>
    <property type="match status" value="1"/>
</dbReference>
<dbReference type="Pfam" id="PF00702">
    <property type="entry name" value="Hydrolase"/>
    <property type="match status" value="1"/>
</dbReference>
<accession>A0A7G1Q9J4</accession>
<dbReference type="PRINTS" id="PR00413">
    <property type="entry name" value="HADHALOGNASE"/>
</dbReference>
<dbReference type="KEGG" id="ntg:NSCAC_0682"/>
<dbReference type="PANTHER" id="PTHR46470:SF4">
    <property type="entry name" value="5-AMINO-6-(5-PHOSPHO-D-RIBITYLAMINO)URACIL PHOSPHATASE YIGB"/>
    <property type="match status" value="1"/>
</dbReference>
<comment type="cofactor">
    <cofactor evidence="1">
        <name>Mg(2+)</name>
        <dbReference type="ChEBI" id="CHEBI:18420"/>
    </cofactor>
</comment>
<evidence type="ECO:0000313" key="5">
    <source>
        <dbReference type="Proteomes" id="UP000516072"/>
    </source>
</evidence>
<protein>
    <submittedName>
        <fullName evidence="4">HAD-superfamily hydrolase subfamily IA, variant 3</fullName>
    </submittedName>
</protein>
<dbReference type="GO" id="GO:0009231">
    <property type="term" value="P:riboflavin biosynthetic process"/>
    <property type="evidence" value="ECO:0007669"/>
    <property type="project" value="TreeGrafter"/>
</dbReference>
<proteinExistence type="predicted"/>
<evidence type="ECO:0000256" key="1">
    <source>
        <dbReference type="ARBA" id="ARBA00001946"/>
    </source>
</evidence>
<sequence length="244" mass="28249">MELKPLLHPLITKPWMDTVSQIKLISFDLDETLWPSTEVLRKAEEVQLQWLEKKAPRLTLVHNIESLKEHRQLVRKVYPEIAYNLTAVRMISLSQLLKEFGYSLALAKEAINIFLEARNQITPYPDVIPVLEYLIKNYTLASITNGNAEVSQTSLKNYFQISLTPAIAGTAKPDPDMFYQILKKVRIKPYQAIHIGDHPTYDIVAAQQVGMHAIWINRNEMMWPEELPPPNSMINNLYELEQWL</sequence>
<dbReference type="InterPro" id="IPR006439">
    <property type="entry name" value="HAD-SF_hydro_IA"/>
</dbReference>
<dbReference type="Gene3D" id="1.20.120.1600">
    <property type="match status" value="1"/>
</dbReference>
<gene>
    <name evidence="4" type="ORF">NSCAC_0682</name>
</gene>
<evidence type="ECO:0000313" key="4">
    <source>
        <dbReference type="EMBL" id="CAB1275471.1"/>
    </source>
</evidence>
<keyword evidence="5" id="KW-1185">Reference proteome</keyword>
<dbReference type="Gene3D" id="3.40.50.1000">
    <property type="entry name" value="HAD superfamily/HAD-like"/>
    <property type="match status" value="1"/>
</dbReference>
<dbReference type="SFLD" id="SFLDG01129">
    <property type="entry name" value="C1.5:_HAD__Beta-PGM__Phosphata"/>
    <property type="match status" value="1"/>
</dbReference>
<dbReference type="InterPro" id="IPR023214">
    <property type="entry name" value="HAD_sf"/>
</dbReference>
<keyword evidence="2 4" id="KW-0378">Hydrolase</keyword>
<dbReference type="InterPro" id="IPR036412">
    <property type="entry name" value="HAD-like_sf"/>
</dbReference>
<dbReference type="NCBIfam" id="TIGR01549">
    <property type="entry name" value="HAD-SF-IA-v1"/>
    <property type="match status" value="1"/>
</dbReference>
<dbReference type="AlphaFoldDB" id="A0A7G1Q9J4"/>